<dbReference type="PANTHER" id="PTHR46989:SF3">
    <property type="entry name" value="USPA DOMAIN-CONTAINING PROTEIN"/>
    <property type="match status" value="1"/>
</dbReference>
<dbReference type="PRINTS" id="PR01438">
    <property type="entry name" value="UNVRSLSTRESS"/>
</dbReference>
<dbReference type="CDD" id="cd23659">
    <property type="entry name" value="USP_At3g01520-like"/>
    <property type="match status" value="1"/>
</dbReference>
<dbReference type="PANTHER" id="PTHR46989">
    <property type="entry name" value="USP DOMAIN-CONTAINING PROTEIN"/>
    <property type="match status" value="1"/>
</dbReference>
<reference evidence="2" key="1">
    <citation type="submission" date="2021-01" db="UniProtKB">
        <authorList>
            <consortium name="EnsemblMetazoa"/>
        </authorList>
    </citation>
    <scope>IDENTIFICATION</scope>
</reference>
<name>A0A7M5WZK4_9CNID</name>
<dbReference type="InterPro" id="IPR006015">
    <property type="entry name" value="Universal_stress_UspA"/>
</dbReference>
<accession>A0A7M5WZK4</accession>
<evidence type="ECO:0000313" key="2">
    <source>
        <dbReference type="EnsemblMetazoa" id="CLYHEMP015427.1"/>
    </source>
</evidence>
<evidence type="ECO:0000259" key="1">
    <source>
        <dbReference type="Pfam" id="PF00582"/>
    </source>
</evidence>
<dbReference type="AlphaFoldDB" id="A0A7M5WZK4"/>
<dbReference type="EnsemblMetazoa" id="CLYHEMT015427.1">
    <property type="protein sequence ID" value="CLYHEMP015427.1"/>
    <property type="gene ID" value="CLYHEMG015427"/>
</dbReference>
<sequence length="164" mass="18183">MATTTEDGSVTFESQTLNLVCIDSSKHSKRALEWYFDNQHRDGDQVGLVHVFVPPDLPAFGIYGGMAPINMYQETLQAGIEDSKKIVEEYKAYCLSKGVSPKYFVQSLNDSIGHTICDIAKQNKAKMMVLGQRGLGAIRRTFLGSVSDYVIHHAHIPVLIVPPK</sequence>
<feature type="domain" description="UspA" evidence="1">
    <location>
        <begin position="19"/>
        <end position="162"/>
    </location>
</feature>
<dbReference type="InterPro" id="IPR014729">
    <property type="entry name" value="Rossmann-like_a/b/a_fold"/>
</dbReference>
<dbReference type="Proteomes" id="UP000594262">
    <property type="component" value="Unplaced"/>
</dbReference>
<dbReference type="SUPFAM" id="SSF52402">
    <property type="entry name" value="Adenine nucleotide alpha hydrolases-like"/>
    <property type="match status" value="1"/>
</dbReference>
<dbReference type="InterPro" id="IPR006016">
    <property type="entry name" value="UspA"/>
</dbReference>
<protein>
    <recommendedName>
        <fullName evidence="1">UspA domain-containing protein</fullName>
    </recommendedName>
</protein>
<organism evidence="2 3">
    <name type="scientific">Clytia hemisphaerica</name>
    <dbReference type="NCBI Taxonomy" id="252671"/>
    <lineage>
        <taxon>Eukaryota</taxon>
        <taxon>Metazoa</taxon>
        <taxon>Cnidaria</taxon>
        <taxon>Hydrozoa</taxon>
        <taxon>Hydroidolina</taxon>
        <taxon>Leptothecata</taxon>
        <taxon>Obeliida</taxon>
        <taxon>Clytiidae</taxon>
        <taxon>Clytia</taxon>
    </lineage>
</organism>
<proteinExistence type="predicted"/>
<evidence type="ECO:0000313" key="3">
    <source>
        <dbReference type="Proteomes" id="UP000594262"/>
    </source>
</evidence>
<dbReference type="Pfam" id="PF00582">
    <property type="entry name" value="Usp"/>
    <property type="match status" value="1"/>
</dbReference>
<dbReference type="Gene3D" id="3.40.50.620">
    <property type="entry name" value="HUPs"/>
    <property type="match status" value="1"/>
</dbReference>
<keyword evidence="3" id="KW-1185">Reference proteome</keyword>
<dbReference type="OrthoDB" id="843225at2759"/>